<dbReference type="PANTHER" id="PTHR34220:SF7">
    <property type="entry name" value="SENSOR HISTIDINE KINASE YPDA"/>
    <property type="match status" value="1"/>
</dbReference>
<evidence type="ECO:0000256" key="1">
    <source>
        <dbReference type="SAM" id="Phobius"/>
    </source>
</evidence>
<evidence type="ECO:0000259" key="2">
    <source>
        <dbReference type="Pfam" id="PF02518"/>
    </source>
</evidence>
<feature type="domain" description="Histidine kinase/HSP90-like ATPase" evidence="2">
    <location>
        <begin position="223"/>
        <end position="332"/>
    </location>
</feature>
<dbReference type="Gene3D" id="3.30.565.10">
    <property type="entry name" value="Histidine kinase-like ATPase, C-terminal domain"/>
    <property type="match status" value="1"/>
</dbReference>
<dbReference type="EMBL" id="JAOQKE010000005">
    <property type="protein sequence ID" value="MCU6725006.1"/>
    <property type="molecule type" value="Genomic_DNA"/>
</dbReference>
<feature type="domain" description="Signal transduction histidine kinase internal region" evidence="3">
    <location>
        <begin position="120"/>
        <end position="199"/>
    </location>
</feature>
<protein>
    <submittedName>
        <fullName evidence="4">Histidine kinase</fullName>
    </submittedName>
</protein>
<dbReference type="Pfam" id="PF06580">
    <property type="entry name" value="His_kinase"/>
    <property type="match status" value="1"/>
</dbReference>
<dbReference type="PANTHER" id="PTHR34220">
    <property type="entry name" value="SENSOR HISTIDINE KINASE YPDA"/>
    <property type="match status" value="1"/>
</dbReference>
<reference evidence="4 5" key="1">
    <citation type="journal article" date="2021" name="ISME Commun">
        <title>Automated analysis of genomic sequences facilitates high-throughput and comprehensive description of bacteria.</title>
        <authorList>
            <person name="Hitch T.C.A."/>
        </authorList>
    </citation>
    <scope>NUCLEOTIDE SEQUENCE [LARGE SCALE GENOMIC DNA]</scope>
    <source>
        <strain evidence="4 5">Sanger_29</strain>
    </source>
</reference>
<dbReference type="GO" id="GO:0016301">
    <property type="term" value="F:kinase activity"/>
    <property type="evidence" value="ECO:0007669"/>
    <property type="project" value="UniProtKB-KW"/>
</dbReference>
<accession>A0ABT2SKI0</accession>
<keyword evidence="1" id="KW-0472">Membrane</keyword>
<sequence length="347" mass="40293">MGEDWKYLISRVKFFGSLLMILCGMFWLKLLYDKRRNRIDLILVLVIGIFLVILGLMIIRQVVLPYKKIENNMTLFLKGYTIDGLQDSEIALTKEVDRIFSELIQLLKSEQMLNENKRQAQYLALQNQINPHFLYNTLESIRSEAMEAGMDSVVCMTEALAHFFRYTISNMENMVTLEEELDNINTYFLIQKYRFEERIGLTIEYDEEEHDLLNHCLLPKLTLQPVVENSIIHGIERKMGFSTVRIALRCTEKRLIIQVSDDGIGMQPEALDDLNRKLNQSLFESLHNKKKKGGIALVNVNNRIHLIFGEEYGMTVYSTPGVGTDVMIELPLVTSRRELKKVDFNKV</sequence>
<evidence type="ECO:0000313" key="5">
    <source>
        <dbReference type="Proteomes" id="UP001652338"/>
    </source>
</evidence>
<comment type="caution">
    <text evidence="4">The sequence shown here is derived from an EMBL/GenBank/DDBJ whole genome shotgun (WGS) entry which is preliminary data.</text>
</comment>
<dbReference type="SUPFAM" id="SSF55874">
    <property type="entry name" value="ATPase domain of HSP90 chaperone/DNA topoisomerase II/histidine kinase"/>
    <property type="match status" value="1"/>
</dbReference>
<dbReference type="InterPro" id="IPR010559">
    <property type="entry name" value="Sig_transdc_His_kin_internal"/>
</dbReference>
<dbReference type="InterPro" id="IPR003594">
    <property type="entry name" value="HATPase_dom"/>
</dbReference>
<name>A0ABT2SKI0_9FIRM</name>
<keyword evidence="4" id="KW-0418">Kinase</keyword>
<proteinExistence type="predicted"/>
<dbReference type="Pfam" id="PF02518">
    <property type="entry name" value="HATPase_c"/>
    <property type="match status" value="1"/>
</dbReference>
<feature type="transmembrane region" description="Helical" evidence="1">
    <location>
        <begin position="39"/>
        <end position="59"/>
    </location>
</feature>
<dbReference type="InterPro" id="IPR050640">
    <property type="entry name" value="Bact_2-comp_sensor_kinase"/>
</dbReference>
<dbReference type="RefSeq" id="WP_262654420.1">
    <property type="nucleotide sequence ID" value="NZ_JAOQKE010000005.1"/>
</dbReference>
<evidence type="ECO:0000259" key="3">
    <source>
        <dbReference type="Pfam" id="PF06580"/>
    </source>
</evidence>
<keyword evidence="1" id="KW-1133">Transmembrane helix</keyword>
<dbReference type="Proteomes" id="UP001652338">
    <property type="component" value="Unassembled WGS sequence"/>
</dbReference>
<dbReference type="InterPro" id="IPR036890">
    <property type="entry name" value="HATPase_C_sf"/>
</dbReference>
<keyword evidence="5" id="KW-1185">Reference proteome</keyword>
<feature type="transmembrane region" description="Helical" evidence="1">
    <location>
        <begin position="12"/>
        <end position="32"/>
    </location>
</feature>
<organism evidence="4 5">
    <name type="scientific">Muricoprocola aceti</name>
    <dbReference type="NCBI Taxonomy" id="2981772"/>
    <lineage>
        <taxon>Bacteria</taxon>
        <taxon>Bacillati</taxon>
        <taxon>Bacillota</taxon>
        <taxon>Clostridia</taxon>
        <taxon>Lachnospirales</taxon>
        <taxon>Lachnospiraceae</taxon>
        <taxon>Muricoprocola</taxon>
    </lineage>
</organism>
<gene>
    <name evidence="4" type="ORF">OCV47_06525</name>
</gene>
<keyword evidence="1" id="KW-0812">Transmembrane</keyword>
<evidence type="ECO:0000313" key="4">
    <source>
        <dbReference type="EMBL" id="MCU6725006.1"/>
    </source>
</evidence>
<keyword evidence="4" id="KW-0808">Transferase</keyword>